<evidence type="ECO:0000256" key="4">
    <source>
        <dbReference type="ARBA" id="ARBA00022630"/>
    </source>
</evidence>
<dbReference type="InterPro" id="IPR055060">
    <property type="entry name" value="ACOX_C_alpha1"/>
</dbReference>
<comment type="caution">
    <text evidence="16">The sequence shown here is derived from an EMBL/GenBank/DDBJ whole genome shotgun (WGS) entry which is preliminary data.</text>
</comment>
<protein>
    <recommendedName>
        <fullName evidence="10">Acyl-coenzyme A oxidase</fullName>
    </recommendedName>
</protein>
<comment type="subcellular location">
    <subcellularLocation>
        <location evidence="2">Peroxisome</location>
    </subcellularLocation>
</comment>
<evidence type="ECO:0000256" key="1">
    <source>
        <dbReference type="ARBA" id="ARBA00001974"/>
    </source>
</evidence>
<evidence type="ECO:0000256" key="11">
    <source>
        <dbReference type="PIRSR" id="PIRSR000168-1"/>
    </source>
</evidence>
<feature type="active site" description="Proton acceptor" evidence="11">
    <location>
        <position position="405"/>
    </location>
</feature>
<keyword evidence="17" id="KW-1185">Reference proteome</keyword>
<evidence type="ECO:0000256" key="7">
    <source>
        <dbReference type="ARBA" id="ARBA00023002"/>
    </source>
</evidence>
<dbReference type="FunFam" id="2.40.110.10:FF:000005">
    <property type="entry name" value="Acyl-coenzyme A oxidase"/>
    <property type="match status" value="1"/>
</dbReference>
<feature type="domain" description="Acyl-CoA oxidase/dehydrogenase middle" evidence="14">
    <location>
        <begin position="109"/>
        <end position="218"/>
    </location>
</feature>
<dbReference type="FunFam" id="1.20.140.10:FF:000010">
    <property type="entry name" value="Acyl-coenzyme A oxidase"/>
    <property type="match status" value="1"/>
</dbReference>
<dbReference type="GO" id="GO:0016491">
    <property type="term" value="F:oxidoreductase activity"/>
    <property type="evidence" value="ECO:0007669"/>
    <property type="project" value="UniProtKB-KW"/>
</dbReference>
<dbReference type="GO" id="GO:0006631">
    <property type="term" value="P:fatty acid metabolic process"/>
    <property type="evidence" value="ECO:0007669"/>
    <property type="project" value="UniProtKB-KW"/>
</dbReference>
<keyword evidence="9" id="KW-0576">Peroxisome</keyword>
<dbReference type="PANTHER" id="PTHR10909">
    <property type="entry name" value="ELECTRON TRANSPORT OXIDOREDUCTASE"/>
    <property type="match status" value="1"/>
</dbReference>
<feature type="domain" description="Acyl-CoA oxidase C-alpha1" evidence="15">
    <location>
        <begin position="256"/>
        <end position="420"/>
    </location>
</feature>
<comment type="cofactor">
    <cofactor evidence="1">
        <name>FAD</name>
        <dbReference type="ChEBI" id="CHEBI:57692"/>
    </cofactor>
</comment>
<dbReference type="Gene3D" id="1.20.140.10">
    <property type="entry name" value="Butyryl-CoA Dehydrogenase, subunit A, domain 3"/>
    <property type="match status" value="2"/>
</dbReference>
<dbReference type="InterPro" id="IPR036250">
    <property type="entry name" value="AcylCo_DH-like_C"/>
</dbReference>
<dbReference type="InterPro" id="IPR012258">
    <property type="entry name" value="Acyl-CoA_oxidase"/>
</dbReference>
<organism evidence="16 17">
    <name type="scientific">Ranatra chinensis</name>
    <dbReference type="NCBI Taxonomy" id="642074"/>
    <lineage>
        <taxon>Eukaryota</taxon>
        <taxon>Metazoa</taxon>
        <taxon>Ecdysozoa</taxon>
        <taxon>Arthropoda</taxon>
        <taxon>Hexapoda</taxon>
        <taxon>Insecta</taxon>
        <taxon>Pterygota</taxon>
        <taxon>Neoptera</taxon>
        <taxon>Paraneoptera</taxon>
        <taxon>Hemiptera</taxon>
        <taxon>Heteroptera</taxon>
        <taxon>Panheteroptera</taxon>
        <taxon>Nepomorpha</taxon>
        <taxon>Nepidae</taxon>
        <taxon>Ranatrinae</taxon>
        <taxon>Ranatra</taxon>
    </lineage>
</organism>
<evidence type="ECO:0000259" key="14">
    <source>
        <dbReference type="Pfam" id="PF02770"/>
    </source>
</evidence>
<proteinExistence type="inferred from homology"/>
<keyword evidence="5 10" id="KW-0274">FAD</keyword>
<dbReference type="SUPFAM" id="SSF56645">
    <property type="entry name" value="Acyl-CoA dehydrogenase NM domain-like"/>
    <property type="match status" value="1"/>
</dbReference>
<dbReference type="EMBL" id="JBFDAA010000001">
    <property type="protein sequence ID" value="KAL1140706.1"/>
    <property type="molecule type" value="Genomic_DNA"/>
</dbReference>
<dbReference type="Pfam" id="PF01756">
    <property type="entry name" value="ACOX"/>
    <property type="match status" value="1"/>
</dbReference>
<evidence type="ECO:0000256" key="6">
    <source>
        <dbReference type="ARBA" id="ARBA00022832"/>
    </source>
</evidence>
<evidence type="ECO:0000256" key="2">
    <source>
        <dbReference type="ARBA" id="ARBA00004275"/>
    </source>
</evidence>
<keyword evidence="7" id="KW-0560">Oxidoreductase</keyword>
<evidence type="ECO:0000256" key="3">
    <source>
        <dbReference type="ARBA" id="ARBA00006288"/>
    </source>
</evidence>
<evidence type="ECO:0000259" key="13">
    <source>
        <dbReference type="Pfam" id="PF01756"/>
    </source>
</evidence>
<feature type="binding site" evidence="12">
    <location>
        <position position="152"/>
    </location>
    <ligand>
        <name>FAD</name>
        <dbReference type="ChEBI" id="CHEBI:57692"/>
    </ligand>
</feature>
<dbReference type="Pfam" id="PF22924">
    <property type="entry name" value="ACOX_C_alpha1"/>
    <property type="match status" value="1"/>
</dbReference>
<dbReference type="PIRSF" id="PIRSF000168">
    <property type="entry name" value="Acyl-CoA_oxidase"/>
    <property type="match status" value="1"/>
</dbReference>
<dbReference type="InterPro" id="IPR002655">
    <property type="entry name" value="Acyl-CoA_oxidase_C"/>
</dbReference>
<dbReference type="InterPro" id="IPR046373">
    <property type="entry name" value="Acyl-CoA_Oxase/DH_mid-dom_sf"/>
</dbReference>
<name>A0ABD0YYD2_9HEMI</name>
<dbReference type="Proteomes" id="UP001558652">
    <property type="component" value="Unassembled WGS sequence"/>
</dbReference>
<dbReference type="InterPro" id="IPR009100">
    <property type="entry name" value="AcylCoA_DH/oxidase_NM_dom_sf"/>
</dbReference>
<sequence>MRVWSVFQSDPIFSPPKIPMNTEEEKRLTAKQLVNFLFSGLFDGIHDMCYREKTLYLMAINEATEMFNPNLSIKFALGISLFSNALLCLGTERHLPYYYDVWGGKILSCLAITELAHGSDTKRLKTTATYDHSTQEFIINTPGIEAAKCWVGNLGKQCTHALLFAQLVCSGSCHGLHGFIVPIRDPKTLIPYENLTVGDIGEKSGLHGIDNGYIMFHNYRIPKKNLLNKTGDVNDDGEYETEFSDPQRILGAALESLSAGRVAIMQESCNSISKAVVISVRYAAQRCQFSDSNGIELPIIEYQTHQWRLFPYVAAAYAIKSFVQKFSDQYISCVVQSQDGQMDVDQTSLMVSGVHAIVCCSKSLITWTCRDAIQESREACGGHGFHKAARLGDLRNNFDPRVTFEGDNTVLLQQTMNWLLRCTSVNEDYYSFFPLTCIKYLQNSKQILGRRFNGNRLEHVICHSFISQTYEWLVCWLVKATCERIDVLKTQEDDKFKIRNFSQVFRGRTLALAFAESNILMYFWDHCNTCDDELAFVLKKLYYLYGLWSLYKHIALLYQGGFSSSSSLSELISEGILVLCSELKPEVVSLVDAIAPPDFILDSALGASDGKVRYKWHVHVQ</sequence>
<feature type="binding site" evidence="12">
    <location>
        <position position="113"/>
    </location>
    <ligand>
        <name>FAD</name>
        <dbReference type="ChEBI" id="CHEBI:57692"/>
    </ligand>
</feature>
<keyword evidence="8" id="KW-0443">Lipid metabolism</keyword>
<reference evidence="16 17" key="1">
    <citation type="submission" date="2024-07" db="EMBL/GenBank/DDBJ databases">
        <title>Chromosome-level genome assembly of the water stick insect Ranatra chinensis (Heteroptera: Nepidae).</title>
        <authorList>
            <person name="Liu X."/>
        </authorList>
    </citation>
    <scope>NUCLEOTIDE SEQUENCE [LARGE SCALE GENOMIC DNA]</scope>
    <source>
        <strain evidence="16">Cailab_2021Rc</strain>
        <tissue evidence="16">Muscle</tissue>
    </source>
</reference>
<evidence type="ECO:0000259" key="15">
    <source>
        <dbReference type="Pfam" id="PF22924"/>
    </source>
</evidence>
<feature type="domain" description="Acyl-CoA oxidase C-terminal" evidence="13">
    <location>
        <begin position="466"/>
        <end position="612"/>
    </location>
</feature>
<dbReference type="InterPro" id="IPR006091">
    <property type="entry name" value="Acyl-CoA_Oxase/DH_mid-dom"/>
</dbReference>
<keyword evidence="4 10" id="KW-0285">Flavoprotein</keyword>
<gene>
    <name evidence="16" type="ORF">AAG570_000636</name>
</gene>
<keyword evidence="6" id="KW-0276">Fatty acid metabolism</keyword>
<comment type="similarity">
    <text evidence="3 10">Belongs to the acyl-CoA oxidase family.</text>
</comment>
<dbReference type="GO" id="GO:0005777">
    <property type="term" value="C:peroxisome"/>
    <property type="evidence" value="ECO:0007669"/>
    <property type="project" value="UniProtKB-SubCell"/>
</dbReference>
<dbReference type="SUPFAM" id="SSF47203">
    <property type="entry name" value="Acyl-CoA dehydrogenase C-terminal domain-like"/>
    <property type="match status" value="2"/>
</dbReference>
<evidence type="ECO:0000313" key="17">
    <source>
        <dbReference type="Proteomes" id="UP001558652"/>
    </source>
</evidence>
<dbReference type="FunFam" id="1.20.140.10:FF:000007">
    <property type="entry name" value="Acyl-coenzyme A oxidase"/>
    <property type="match status" value="1"/>
</dbReference>
<evidence type="ECO:0000256" key="8">
    <source>
        <dbReference type="ARBA" id="ARBA00023098"/>
    </source>
</evidence>
<dbReference type="Pfam" id="PF02770">
    <property type="entry name" value="Acyl-CoA_dh_M"/>
    <property type="match status" value="1"/>
</dbReference>
<evidence type="ECO:0000256" key="10">
    <source>
        <dbReference type="PIRNR" id="PIRNR000168"/>
    </source>
</evidence>
<evidence type="ECO:0000256" key="12">
    <source>
        <dbReference type="PIRSR" id="PIRSR000168-2"/>
    </source>
</evidence>
<dbReference type="PANTHER" id="PTHR10909:SF223">
    <property type="entry name" value="ACYL-COENZYME A OXIDASE"/>
    <property type="match status" value="1"/>
</dbReference>
<dbReference type="Gene3D" id="2.40.110.10">
    <property type="entry name" value="Butyryl-CoA Dehydrogenase, subunit A, domain 2"/>
    <property type="match status" value="1"/>
</dbReference>
<accession>A0ABD0YYD2</accession>
<dbReference type="AlphaFoldDB" id="A0ABD0YYD2"/>
<evidence type="ECO:0000256" key="5">
    <source>
        <dbReference type="ARBA" id="ARBA00022827"/>
    </source>
</evidence>
<evidence type="ECO:0000313" key="16">
    <source>
        <dbReference type="EMBL" id="KAL1140706.1"/>
    </source>
</evidence>
<evidence type="ECO:0000256" key="9">
    <source>
        <dbReference type="ARBA" id="ARBA00023140"/>
    </source>
</evidence>